<organism evidence="2 3">
    <name type="scientific">Thermohalobaculum xanthum</name>
    <dbReference type="NCBI Taxonomy" id="2753746"/>
    <lineage>
        <taxon>Bacteria</taxon>
        <taxon>Pseudomonadati</taxon>
        <taxon>Pseudomonadota</taxon>
        <taxon>Alphaproteobacteria</taxon>
        <taxon>Rhodobacterales</taxon>
        <taxon>Paracoccaceae</taxon>
        <taxon>Thermohalobaculum</taxon>
    </lineage>
</organism>
<feature type="domain" description="DSBA-like thioredoxin" evidence="1">
    <location>
        <begin position="4"/>
        <end position="198"/>
    </location>
</feature>
<sequence length="218" mass="24084">MIQLDIISDPICPWCYIGKTRLDRALAAAASNPFRIVWRMFRLNPDMPAEGMERRAYLEAKFGGPEGAERVYGAIDSAGRDEGIDWNLDRIGRAPQTLDAHRLIRWAAAEGADQRVVDAIFRAYFHDGEDISATETLVRIGSEAGLDADVVRQLLSGDADRKELEAEEQEARRMGVNGVPCFVIGGRHVVQGAQDSDTWGRIISELAALDARRTEATS</sequence>
<protein>
    <submittedName>
        <fullName evidence="2">DsbA family oxidoreductase</fullName>
    </submittedName>
</protein>
<dbReference type="EMBL" id="JAEHHL010000001">
    <property type="protein sequence ID" value="MBK0397756.1"/>
    <property type="molecule type" value="Genomic_DNA"/>
</dbReference>
<dbReference type="AlphaFoldDB" id="A0A8J7SBM7"/>
<proteinExistence type="predicted"/>
<dbReference type="SUPFAM" id="SSF52833">
    <property type="entry name" value="Thioredoxin-like"/>
    <property type="match status" value="1"/>
</dbReference>
<reference evidence="2" key="1">
    <citation type="submission" date="2020-12" db="EMBL/GenBank/DDBJ databases">
        <title>Bacterial taxonomy.</title>
        <authorList>
            <person name="Pan X."/>
        </authorList>
    </citation>
    <scope>NUCLEOTIDE SEQUENCE</scope>
    <source>
        <strain evidence="2">M0105</strain>
    </source>
</reference>
<accession>A0A8J7SBM7</accession>
<keyword evidence="3" id="KW-1185">Reference proteome</keyword>
<dbReference type="PANTHER" id="PTHR13887:SF41">
    <property type="entry name" value="THIOREDOXIN SUPERFAMILY PROTEIN"/>
    <property type="match status" value="1"/>
</dbReference>
<gene>
    <name evidence="2" type="ORF">H0I76_01000</name>
</gene>
<dbReference type="InterPro" id="IPR001853">
    <property type="entry name" value="DSBA-like_thioredoxin_dom"/>
</dbReference>
<dbReference type="RefSeq" id="WP_200605834.1">
    <property type="nucleotide sequence ID" value="NZ_JAEHHL010000001.1"/>
</dbReference>
<comment type="caution">
    <text evidence="2">The sequence shown here is derived from an EMBL/GenBank/DDBJ whole genome shotgun (WGS) entry which is preliminary data.</text>
</comment>
<dbReference type="InterPro" id="IPR036249">
    <property type="entry name" value="Thioredoxin-like_sf"/>
</dbReference>
<dbReference type="Gene3D" id="3.40.30.10">
    <property type="entry name" value="Glutaredoxin"/>
    <property type="match status" value="1"/>
</dbReference>
<dbReference type="CDD" id="cd03024">
    <property type="entry name" value="DsbA_FrnE"/>
    <property type="match status" value="1"/>
</dbReference>
<evidence type="ECO:0000259" key="1">
    <source>
        <dbReference type="Pfam" id="PF01323"/>
    </source>
</evidence>
<dbReference type="Proteomes" id="UP000655420">
    <property type="component" value="Unassembled WGS sequence"/>
</dbReference>
<dbReference type="PANTHER" id="PTHR13887">
    <property type="entry name" value="GLUTATHIONE S-TRANSFERASE KAPPA"/>
    <property type="match status" value="1"/>
</dbReference>
<evidence type="ECO:0000313" key="3">
    <source>
        <dbReference type="Proteomes" id="UP000655420"/>
    </source>
</evidence>
<name>A0A8J7SBM7_9RHOB</name>
<dbReference type="GO" id="GO:0016491">
    <property type="term" value="F:oxidoreductase activity"/>
    <property type="evidence" value="ECO:0007669"/>
    <property type="project" value="InterPro"/>
</dbReference>
<evidence type="ECO:0000313" key="2">
    <source>
        <dbReference type="EMBL" id="MBK0397756.1"/>
    </source>
</evidence>
<dbReference type="Pfam" id="PF01323">
    <property type="entry name" value="DSBA"/>
    <property type="match status" value="1"/>
</dbReference>